<evidence type="ECO:0000313" key="1">
    <source>
        <dbReference type="EMBL" id="KAH7650760.1"/>
    </source>
</evidence>
<dbReference type="EMBL" id="CM037030">
    <property type="protein sequence ID" value="KAH7650760.1"/>
    <property type="molecule type" value="Genomic_DNA"/>
</dbReference>
<proteinExistence type="predicted"/>
<protein>
    <submittedName>
        <fullName evidence="1">Uncharacterized protein</fullName>
    </submittedName>
</protein>
<accession>A0ACB7TS34</accession>
<name>A0ACB7TS34_DIOAL</name>
<reference evidence="2" key="1">
    <citation type="journal article" date="2022" name="Nat. Commun.">
        <title>Chromosome evolution and the genetic basis of agronomically important traits in greater yam.</title>
        <authorList>
            <person name="Bredeson J.V."/>
            <person name="Lyons J.B."/>
            <person name="Oniyinde I.O."/>
            <person name="Okereke N.R."/>
            <person name="Kolade O."/>
            <person name="Nnabue I."/>
            <person name="Nwadili C.O."/>
            <person name="Hribova E."/>
            <person name="Parker M."/>
            <person name="Nwogha J."/>
            <person name="Shu S."/>
            <person name="Carlson J."/>
            <person name="Kariba R."/>
            <person name="Muthemba S."/>
            <person name="Knop K."/>
            <person name="Barton G.J."/>
            <person name="Sherwood A.V."/>
            <person name="Lopez-Montes A."/>
            <person name="Asiedu R."/>
            <person name="Jamnadass R."/>
            <person name="Muchugi A."/>
            <person name="Goodstein D."/>
            <person name="Egesi C.N."/>
            <person name="Featherston J."/>
            <person name="Asfaw A."/>
            <person name="Simpson G.G."/>
            <person name="Dolezel J."/>
            <person name="Hendre P.S."/>
            <person name="Van Deynze A."/>
            <person name="Kumar P.L."/>
            <person name="Obidiegwu J.E."/>
            <person name="Bhattacharjee R."/>
            <person name="Rokhsar D.S."/>
        </authorList>
    </citation>
    <scope>NUCLEOTIDE SEQUENCE [LARGE SCALE GENOMIC DNA]</scope>
    <source>
        <strain evidence="2">cv. TDa95/00328</strain>
    </source>
</reference>
<evidence type="ECO:0000313" key="2">
    <source>
        <dbReference type="Proteomes" id="UP000827976"/>
    </source>
</evidence>
<comment type="caution">
    <text evidence="1">The sequence shown here is derived from an EMBL/GenBank/DDBJ whole genome shotgun (WGS) entry which is preliminary data.</text>
</comment>
<keyword evidence="2" id="KW-1185">Reference proteome</keyword>
<organism evidence="1 2">
    <name type="scientific">Dioscorea alata</name>
    <name type="common">Purple yam</name>
    <dbReference type="NCBI Taxonomy" id="55571"/>
    <lineage>
        <taxon>Eukaryota</taxon>
        <taxon>Viridiplantae</taxon>
        <taxon>Streptophyta</taxon>
        <taxon>Embryophyta</taxon>
        <taxon>Tracheophyta</taxon>
        <taxon>Spermatophyta</taxon>
        <taxon>Magnoliopsida</taxon>
        <taxon>Liliopsida</taxon>
        <taxon>Dioscoreales</taxon>
        <taxon>Dioscoreaceae</taxon>
        <taxon>Dioscorea</taxon>
    </lineage>
</organism>
<sequence length="279" mass="29024">MAVRAMSRATGGAARANPRHTQPREGHRSPAADGRAPLGPAPGAMGGLARLQLGGQRGTTRTAGQNRGDRGTGDTTARAAASPDHRPRSEWLTGSHPDAPWPCGQCPERRGAPRARTPAAPDRERDTGAPPPRHGRQGTVGARPWCNGRVSAAPTRRAEGHDAHGRAKPGRPGDGRHHRESGSVARPPAKVRVAHRQPPGRAMAVRAMSRATGGAARANPRRTQPREGHRSPAADGRAPLGPAPGAMGGLARLQLGGQRGTTRTARLNQGDRGTCDTTA</sequence>
<dbReference type="Proteomes" id="UP000827976">
    <property type="component" value="Chromosome 20"/>
</dbReference>
<gene>
    <name evidence="1" type="ORF">IHE45_20G010300</name>
</gene>